<name>A0A1M4SFE7_9BACT</name>
<keyword evidence="2" id="KW-1185">Reference proteome</keyword>
<dbReference type="InterPro" id="IPR053842">
    <property type="entry name" value="NikA-like"/>
</dbReference>
<reference evidence="1 2" key="1">
    <citation type="submission" date="2016-11" db="EMBL/GenBank/DDBJ databases">
        <authorList>
            <person name="Jaros S."/>
            <person name="Januszkiewicz K."/>
            <person name="Wedrychowicz H."/>
        </authorList>
    </citation>
    <scope>NUCLEOTIDE SEQUENCE [LARGE SCALE GENOMIC DNA]</scope>
    <source>
        <strain evidence="1 2">DSM 26897</strain>
    </source>
</reference>
<accession>A0A1M4SFE7</accession>
<dbReference type="Pfam" id="PF21983">
    <property type="entry name" value="NikA-like"/>
    <property type="match status" value="1"/>
</dbReference>
<organism evidence="1 2">
    <name type="scientific">Cnuella takakiae</name>
    <dbReference type="NCBI Taxonomy" id="1302690"/>
    <lineage>
        <taxon>Bacteria</taxon>
        <taxon>Pseudomonadati</taxon>
        <taxon>Bacteroidota</taxon>
        <taxon>Chitinophagia</taxon>
        <taxon>Chitinophagales</taxon>
        <taxon>Chitinophagaceae</taxon>
        <taxon>Cnuella</taxon>
    </lineage>
</organism>
<dbReference type="Proteomes" id="UP000184368">
    <property type="component" value="Unassembled WGS sequence"/>
</dbReference>
<protein>
    <submittedName>
        <fullName evidence="1">Uncharacterized protein</fullName>
    </submittedName>
</protein>
<sequence length="130" mass="15322">MEKRKEKRNRLIKLRVSEAELKEIHQHLGRSTNRSLSEYLRRLALNKPVTVMVRNASADDFLEQMLPLQACLEQTCNTYTRAVDRLPVLNKIPELKGWLILHESTRAALLEQVSRIESLTLQLYEQWLRK</sequence>
<dbReference type="AlphaFoldDB" id="A0A1M4SFE7"/>
<dbReference type="EMBL" id="FQUO01000001">
    <property type="protein sequence ID" value="SHE30926.1"/>
    <property type="molecule type" value="Genomic_DNA"/>
</dbReference>
<dbReference type="RefSeq" id="WP_073038987.1">
    <property type="nucleotide sequence ID" value="NZ_FQUO01000001.1"/>
</dbReference>
<proteinExistence type="predicted"/>
<evidence type="ECO:0000313" key="2">
    <source>
        <dbReference type="Proteomes" id="UP000184368"/>
    </source>
</evidence>
<evidence type="ECO:0000313" key="1">
    <source>
        <dbReference type="EMBL" id="SHE30926.1"/>
    </source>
</evidence>
<gene>
    <name evidence="1" type="ORF">SAMN05444008_101107</name>
</gene>